<dbReference type="PANTHER" id="PTHR30024">
    <property type="entry name" value="ALIPHATIC SULFONATES-BINDING PROTEIN-RELATED"/>
    <property type="match status" value="1"/>
</dbReference>
<dbReference type="SUPFAM" id="SSF53850">
    <property type="entry name" value="Periplasmic binding protein-like II"/>
    <property type="match status" value="1"/>
</dbReference>
<feature type="domain" description="SsuA/THI5-like" evidence="2">
    <location>
        <begin position="53"/>
        <end position="267"/>
    </location>
</feature>
<dbReference type="AlphaFoldDB" id="K0Z9W2"/>
<feature type="signal peptide" evidence="1">
    <location>
        <begin position="1"/>
        <end position="27"/>
    </location>
</feature>
<keyword evidence="1" id="KW-0732">Signal</keyword>
<evidence type="ECO:0000313" key="4">
    <source>
        <dbReference type="Proteomes" id="UP000006069"/>
    </source>
</evidence>
<protein>
    <recommendedName>
        <fullName evidence="2">SsuA/THI5-like domain-containing protein</fullName>
    </recommendedName>
</protein>
<proteinExistence type="predicted"/>
<accession>K0Z9W2</accession>
<feature type="chain" id="PRO_5039132080" description="SsuA/THI5-like domain-containing protein" evidence="1">
    <location>
        <begin position="28"/>
        <end position="332"/>
    </location>
</feature>
<evidence type="ECO:0000313" key="3">
    <source>
        <dbReference type="EMBL" id="EJZ84160.1"/>
    </source>
</evidence>
<organism evidence="3 4">
    <name type="scientific">Slackia piriformis YIT 12062</name>
    <dbReference type="NCBI Taxonomy" id="742818"/>
    <lineage>
        <taxon>Bacteria</taxon>
        <taxon>Bacillati</taxon>
        <taxon>Actinomycetota</taxon>
        <taxon>Coriobacteriia</taxon>
        <taxon>Eggerthellales</taxon>
        <taxon>Eggerthellaceae</taxon>
        <taxon>Slackia</taxon>
    </lineage>
</organism>
<comment type="caution">
    <text evidence="3">The sequence shown here is derived from an EMBL/GenBank/DDBJ whole genome shotgun (WGS) entry which is preliminary data.</text>
</comment>
<dbReference type="eggNOG" id="COG0715">
    <property type="taxonomic scope" value="Bacteria"/>
</dbReference>
<keyword evidence="4" id="KW-1185">Reference proteome</keyword>
<evidence type="ECO:0000259" key="2">
    <source>
        <dbReference type="Pfam" id="PF09084"/>
    </source>
</evidence>
<dbReference type="InterPro" id="IPR015168">
    <property type="entry name" value="SsuA/THI5"/>
</dbReference>
<name>K0Z9W2_9ACTN</name>
<reference evidence="3 4" key="1">
    <citation type="submission" date="2012-08" db="EMBL/GenBank/DDBJ databases">
        <title>The Genome Sequence of Slackia piriformis YIT 12062.</title>
        <authorList>
            <consortium name="The Broad Institute Genome Sequencing Platform"/>
            <person name="Earl A."/>
            <person name="Ward D."/>
            <person name="Feldgarden M."/>
            <person name="Gevers D."/>
            <person name="Morotomi M."/>
            <person name="Walker B."/>
            <person name="Young S.K."/>
            <person name="Zeng Q."/>
            <person name="Gargeya S."/>
            <person name="Fitzgerald M."/>
            <person name="Haas B."/>
            <person name="Abouelleil A."/>
            <person name="Alvarado L."/>
            <person name="Arachchi H.M."/>
            <person name="Berlin A.M."/>
            <person name="Chapman S.B."/>
            <person name="Goldberg J."/>
            <person name="Griggs A."/>
            <person name="Gujja S."/>
            <person name="Hansen M."/>
            <person name="Howarth C."/>
            <person name="Imamovic A."/>
            <person name="Larimer J."/>
            <person name="McCowen C."/>
            <person name="Montmayeur A."/>
            <person name="Murphy C."/>
            <person name="Neiman D."/>
            <person name="Pearson M."/>
            <person name="Priest M."/>
            <person name="Roberts A."/>
            <person name="Saif S."/>
            <person name="Shea T."/>
            <person name="Sisk P."/>
            <person name="Sykes S."/>
            <person name="Wortman J."/>
            <person name="Nusbaum C."/>
            <person name="Birren B."/>
        </authorList>
    </citation>
    <scope>NUCLEOTIDE SEQUENCE [LARGE SCALE GENOMIC DNA]</scope>
    <source>
        <strain evidence="3 4">YIT 12062</strain>
    </source>
</reference>
<gene>
    <name evidence="3" type="ORF">HMPREF9451_00876</name>
</gene>
<dbReference type="HOGENOM" id="CLU_028871_5_2_11"/>
<dbReference type="EMBL" id="ADMD01000006">
    <property type="protein sequence ID" value="EJZ84160.1"/>
    <property type="molecule type" value="Genomic_DNA"/>
</dbReference>
<dbReference type="PATRIC" id="fig|742818.3.peg.927"/>
<evidence type="ECO:0000256" key="1">
    <source>
        <dbReference type="SAM" id="SignalP"/>
    </source>
</evidence>
<dbReference type="Pfam" id="PF09084">
    <property type="entry name" value="NMT1"/>
    <property type="match status" value="1"/>
</dbReference>
<dbReference type="InParanoid" id="K0Z9W2"/>
<dbReference type="Proteomes" id="UP000006069">
    <property type="component" value="Unassembled WGS sequence"/>
</dbReference>
<sequence length="332" mass="35228">MSLKKKLLMFACAALVACGVFTLSGCAQNSQQDAAQESTEQASMRIGTMQTEDSLPFWVAEQEGLYGANGVSSDVEIVTFQSAQELSTAFAAGEIDAAMTDVQQAAALQLSGVDVQLPWVTMGADASQGRFGIMTCPESGITSLADLAGKGIGVGSNTVPEYVMDKLMESAGVPDDQIVSEEIKKMPVRYESMVNNQVAAAALPASLLALGESQGMVLLADDTQGENISQSVLAVRTAWLEDGGEATLDLVRDAWNQAVDEINTDPEAYRALLVEKANLPELVADTYAISTYPEAALPTKDMVQPVLDWMLNKGYLVEALTYDEGNGTFAKA</sequence>
<dbReference type="RefSeq" id="WP_009139090.1">
    <property type="nucleotide sequence ID" value="NZ_JH815198.1"/>
</dbReference>
<dbReference type="Gene3D" id="3.40.190.10">
    <property type="entry name" value="Periplasmic binding protein-like II"/>
    <property type="match status" value="2"/>
</dbReference>
<dbReference type="PROSITE" id="PS51257">
    <property type="entry name" value="PROKAR_LIPOPROTEIN"/>
    <property type="match status" value="1"/>
</dbReference>